<sequence length="247" mass="28116">MLTKISDTLFRGHGPIKILYPGLAVSKTDTGIGSIGRIDHPEIHGNTIIKMHPHVNDEILSYFRSGRAEHKDSEGFEKTIGKNTLMLMKAGKMFYHEEQIIGEGEPLEGLQIFIRPGKKDLKPEVIFRELEEVHSENEWRLLGSPTAETNFQFSSQTWLYDTKLLKDATIELPKLEREGLTYLLYVFNGILKVNEDIVLKKKEGLIIKDELIDIKADVDSELVLFITDENGEIFKGGMYSGNQQYFS</sequence>
<dbReference type="RefSeq" id="WP_072408553.1">
    <property type="nucleotide sequence ID" value="NZ_FPKW01000004.1"/>
</dbReference>
<reference evidence="5" key="1">
    <citation type="submission" date="2016-10" db="EMBL/GenBank/DDBJ databases">
        <authorList>
            <person name="Varghese N."/>
            <person name="Submissions S."/>
        </authorList>
    </citation>
    <scope>NUCLEOTIDE SEQUENCE [LARGE SCALE GENOMIC DNA]</scope>
    <source>
        <strain evidence="5">SUR2</strain>
    </source>
</reference>
<protein>
    <recommendedName>
        <fullName evidence="3">Pirin N-terminal domain-containing protein</fullName>
    </recommendedName>
</protein>
<evidence type="ECO:0000256" key="1">
    <source>
        <dbReference type="ARBA" id="ARBA00008416"/>
    </source>
</evidence>
<keyword evidence="5" id="KW-1185">Reference proteome</keyword>
<dbReference type="PANTHER" id="PTHR43212">
    <property type="entry name" value="QUERCETIN 2,3-DIOXYGENASE"/>
    <property type="match status" value="1"/>
</dbReference>
<dbReference type="InterPro" id="IPR014710">
    <property type="entry name" value="RmlC-like_jellyroll"/>
</dbReference>
<organism evidence="4 5">
    <name type="scientific">Chryseobacterium limigenitum</name>
    <dbReference type="NCBI Taxonomy" id="1612149"/>
    <lineage>
        <taxon>Bacteria</taxon>
        <taxon>Pseudomonadati</taxon>
        <taxon>Bacteroidota</taxon>
        <taxon>Flavobacteriia</taxon>
        <taxon>Flavobacteriales</taxon>
        <taxon>Weeksellaceae</taxon>
        <taxon>Chryseobacterium group</taxon>
        <taxon>Chryseobacterium</taxon>
    </lineage>
</organism>
<dbReference type="STRING" id="1612149.SAMN05216324_10470"/>
<dbReference type="Pfam" id="PF02678">
    <property type="entry name" value="Pirin"/>
    <property type="match status" value="1"/>
</dbReference>
<dbReference type="Gene3D" id="2.60.120.10">
    <property type="entry name" value="Jelly Rolls"/>
    <property type="match status" value="2"/>
</dbReference>
<evidence type="ECO:0000259" key="3">
    <source>
        <dbReference type="Pfam" id="PF02678"/>
    </source>
</evidence>
<name>A0A1K2IKZ2_9FLAO</name>
<evidence type="ECO:0000313" key="4">
    <source>
        <dbReference type="EMBL" id="SFZ92974.1"/>
    </source>
</evidence>
<evidence type="ECO:0000256" key="2">
    <source>
        <dbReference type="RuleBase" id="RU003457"/>
    </source>
</evidence>
<dbReference type="InterPro" id="IPR003829">
    <property type="entry name" value="Pirin_N_dom"/>
</dbReference>
<dbReference type="SUPFAM" id="SSF51182">
    <property type="entry name" value="RmlC-like cupins"/>
    <property type="match status" value="1"/>
</dbReference>
<dbReference type="InterPro" id="IPR012093">
    <property type="entry name" value="Pirin"/>
</dbReference>
<dbReference type="InterPro" id="IPR011051">
    <property type="entry name" value="RmlC_Cupin_sf"/>
</dbReference>
<feature type="domain" description="Pirin N-terminal" evidence="3">
    <location>
        <begin position="48"/>
        <end position="114"/>
    </location>
</feature>
<dbReference type="EMBL" id="FPKW01000004">
    <property type="protein sequence ID" value="SFZ92974.1"/>
    <property type="molecule type" value="Genomic_DNA"/>
</dbReference>
<comment type="similarity">
    <text evidence="1 2">Belongs to the pirin family.</text>
</comment>
<dbReference type="Proteomes" id="UP000182034">
    <property type="component" value="Unassembled WGS sequence"/>
</dbReference>
<dbReference type="OrthoDB" id="9780903at2"/>
<dbReference type="PANTHER" id="PTHR43212:SF3">
    <property type="entry name" value="QUERCETIN 2,3-DIOXYGENASE"/>
    <property type="match status" value="1"/>
</dbReference>
<proteinExistence type="inferred from homology"/>
<dbReference type="AlphaFoldDB" id="A0A1K2IKZ2"/>
<accession>A0A1K2IKZ2</accession>
<evidence type="ECO:0000313" key="5">
    <source>
        <dbReference type="Proteomes" id="UP000182034"/>
    </source>
</evidence>
<gene>
    <name evidence="4" type="ORF">SAMN05216324_10470</name>
</gene>